<dbReference type="RefSeq" id="WP_380045870.1">
    <property type="nucleotide sequence ID" value="NZ_JBHSOH010000003.1"/>
</dbReference>
<evidence type="ECO:0000313" key="2">
    <source>
        <dbReference type="EMBL" id="MFC5847070.1"/>
    </source>
</evidence>
<evidence type="ECO:0000256" key="1">
    <source>
        <dbReference type="SAM" id="Phobius"/>
    </source>
</evidence>
<accession>A0ABW1DEV3</accession>
<comment type="caution">
    <text evidence="2">The sequence shown here is derived from an EMBL/GenBank/DDBJ whole genome shotgun (WGS) entry which is preliminary data.</text>
</comment>
<feature type="transmembrane region" description="Helical" evidence="1">
    <location>
        <begin position="12"/>
        <end position="27"/>
    </location>
</feature>
<evidence type="ECO:0000313" key="3">
    <source>
        <dbReference type="Proteomes" id="UP001595979"/>
    </source>
</evidence>
<name>A0ABW1DEV3_9DEIO</name>
<organism evidence="2 3">
    <name type="scientific">Deinococcus petrolearius</name>
    <dbReference type="NCBI Taxonomy" id="1751295"/>
    <lineage>
        <taxon>Bacteria</taxon>
        <taxon>Thermotogati</taxon>
        <taxon>Deinococcota</taxon>
        <taxon>Deinococci</taxon>
        <taxon>Deinococcales</taxon>
        <taxon>Deinococcaceae</taxon>
        <taxon>Deinococcus</taxon>
    </lineage>
</organism>
<sequence length="52" mass="5796">MRIDTVDITRPLLAVAALCFVLAFLFRRTLPAWARWVLLALGAILIVGVFVL</sequence>
<dbReference type="EMBL" id="JBHSOH010000003">
    <property type="protein sequence ID" value="MFC5847070.1"/>
    <property type="molecule type" value="Genomic_DNA"/>
</dbReference>
<proteinExistence type="predicted"/>
<keyword evidence="3" id="KW-1185">Reference proteome</keyword>
<keyword evidence="1" id="KW-0472">Membrane</keyword>
<feature type="transmembrane region" description="Helical" evidence="1">
    <location>
        <begin position="33"/>
        <end position="51"/>
    </location>
</feature>
<keyword evidence="1" id="KW-1133">Transmembrane helix</keyword>
<reference evidence="3" key="1">
    <citation type="journal article" date="2019" name="Int. J. Syst. Evol. Microbiol.">
        <title>The Global Catalogue of Microorganisms (GCM) 10K type strain sequencing project: providing services to taxonomists for standard genome sequencing and annotation.</title>
        <authorList>
            <consortium name="The Broad Institute Genomics Platform"/>
            <consortium name="The Broad Institute Genome Sequencing Center for Infectious Disease"/>
            <person name="Wu L."/>
            <person name="Ma J."/>
        </authorList>
    </citation>
    <scope>NUCLEOTIDE SEQUENCE [LARGE SCALE GENOMIC DNA]</scope>
    <source>
        <strain evidence="3">CGMCC 1.15053</strain>
    </source>
</reference>
<protein>
    <submittedName>
        <fullName evidence="2">Uncharacterized protein</fullName>
    </submittedName>
</protein>
<keyword evidence="1" id="KW-0812">Transmembrane</keyword>
<dbReference type="Proteomes" id="UP001595979">
    <property type="component" value="Unassembled WGS sequence"/>
</dbReference>
<gene>
    <name evidence="2" type="ORF">ACFPQ6_02005</name>
</gene>